<dbReference type="EMBL" id="CABEEZ010000133">
    <property type="protein sequence ID" value="VTR55616.1"/>
    <property type="molecule type" value="Genomic_DNA"/>
</dbReference>
<evidence type="ECO:0000313" key="2">
    <source>
        <dbReference type="EMBL" id="VTR55616.1"/>
    </source>
</evidence>
<proteinExistence type="predicted"/>
<organism evidence="2">
    <name type="scientific">Serratia fonticola</name>
    <dbReference type="NCBI Taxonomy" id="47917"/>
    <lineage>
        <taxon>Bacteria</taxon>
        <taxon>Pseudomonadati</taxon>
        <taxon>Pseudomonadota</taxon>
        <taxon>Gammaproteobacteria</taxon>
        <taxon>Enterobacterales</taxon>
        <taxon>Yersiniaceae</taxon>
        <taxon>Serratia</taxon>
    </lineage>
</organism>
<dbReference type="Pfam" id="PF04632">
    <property type="entry name" value="FUSC"/>
    <property type="match status" value="1"/>
</dbReference>
<keyword evidence="1" id="KW-0812">Transmembrane</keyword>
<keyword evidence="1" id="KW-0472">Membrane</keyword>
<name>A0A4U9W9S1_SERFO</name>
<dbReference type="InterPro" id="IPR006726">
    <property type="entry name" value="PHBA_efflux_AaeB/fusaric-R"/>
</dbReference>
<gene>
    <name evidence="2" type="primary">aaeB_3</name>
    <name evidence="2" type="ORF">NCTC12965_07025</name>
</gene>
<reference evidence="2" key="1">
    <citation type="submission" date="2019-05" db="EMBL/GenBank/DDBJ databases">
        <authorList>
            <consortium name="Pathogen Informatics"/>
        </authorList>
    </citation>
    <scope>NUCLEOTIDE SEQUENCE [LARGE SCALE GENOMIC DNA]</scope>
    <source>
        <strain evidence="2">NCTC12965</strain>
    </source>
</reference>
<dbReference type="GO" id="GO:0022857">
    <property type="term" value="F:transmembrane transporter activity"/>
    <property type="evidence" value="ECO:0007669"/>
    <property type="project" value="InterPro"/>
</dbReference>
<protein>
    <submittedName>
        <fullName evidence="2">p-hydroxybenzoic acid efflux pump subunit AaeB</fullName>
    </submittedName>
</protein>
<accession>A0A4U9W9S1</accession>
<evidence type="ECO:0000256" key="1">
    <source>
        <dbReference type="SAM" id="Phobius"/>
    </source>
</evidence>
<sequence>MHTNSGINAVENEILAGEVVVKRPSAEGHHAMINGLRAWAATSIGCLFWLWTGWTSGSGCMVMIAVVTALAMRTPNPKMMALDFLLGVLVALPLGALFYMFILPETQQKHVLAVPEPGYHVLCHRDRSAETPFGIARHPGEYY</sequence>
<feature type="transmembrane region" description="Helical" evidence="1">
    <location>
        <begin position="48"/>
        <end position="72"/>
    </location>
</feature>
<keyword evidence="1" id="KW-1133">Transmembrane helix</keyword>
<feature type="transmembrane region" description="Helical" evidence="1">
    <location>
        <begin position="84"/>
        <end position="102"/>
    </location>
</feature>
<dbReference type="AlphaFoldDB" id="A0A4U9W9S1"/>
<dbReference type="GO" id="GO:0005886">
    <property type="term" value="C:plasma membrane"/>
    <property type="evidence" value="ECO:0007669"/>
    <property type="project" value="InterPro"/>
</dbReference>